<evidence type="ECO:0000256" key="8">
    <source>
        <dbReference type="ARBA" id="ARBA00023136"/>
    </source>
</evidence>
<dbReference type="InterPro" id="IPR036640">
    <property type="entry name" value="ABC1_TM_sf"/>
</dbReference>
<evidence type="ECO:0000256" key="7">
    <source>
        <dbReference type="ARBA" id="ARBA00022989"/>
    </source>
</evidence>
<feature type="transmembrane region" description="Helical" evidence="9">
    <location>
        <begin position="242"/>
        <end position="267"/>
    </location>
</feature>
<gene>
    <name evidence="12" type="ORF">C7K55_11970</name>
</gene>
<keyword evidence="7 9" id="KW-1133">Transmembrane helix</keyword>
<dbReference type="Pfam" id="PF00664">
    <property type="entry name" value="ABC_membrane"/>
    <property type="match status" value="1"/>
</dbReference>
<keyword evidence="8 9" id="KW-0472">Membrane</keyword>
<dbReference type="GO" id="GO:0016887">
    <property type="term" value="F:ATP hydrolysis activity"/>
    <property type="evidence" value="ECO:0007669"/>
    <property type="project" value="InterPro"/>
</dbReference>
<dbReference type="InterPro" id="IPR003593">
    <property type="entry name" value="AAA+_ATPase"/>
</dbReference>
<dbReference type="GO" id="GO:0015421">
    <property type="term" value="F:ABC-type oligopeptide transporter activity"/>
    <property type="evidence" value="ECO:0007669"/>
    <property type="project" value="TreeGrafter"/>
</dbReference>
<feature type="transmembrane region" description="Helical" evidence="9">
    <location>
        <begin position="50"/>
        <end position="72"/>
    </location>
</feature>
<dbReference type="InterPro" id="IPR017871">
    <property type="entry name" value="ABC_transporter-like_CS"/>
</dbReference>
<keyword evidence="5" id="KW-0547">Nucleotide-binding</keyword>
<dbReference type="AlphaFoldDB" id="A0A2P7MR32"/>
<feature type="domain" description="ABC transporter" evidence="10">
    <location>
        <begin position="339"/>
        <end position="572"/>
    </location>
</feature>
<evidence type="ECO:0000259" key="10">
    <source>
        <dbReference type="PROSITE" id="PS50893"/>
    </source>
</evidence>
<dbReference type="Gene3D" id="1.20.1560.10">
    <property type="entry name" value="ABC transporter type 1, transmembrane domain"/>
    <property type="match status" value="1"/>
</dbReference>
<evidence type="ECO:0000256" key="5">
    <source>
        <dbReference type="ARBA" id="ARBA00022741"/>
    </source>
</evidence>
<keyword evidence="6" id="KW-0067">ATP-binding</keyword>
<proteinExistence type="predicted"/>
<evidence type="ECO:0000256" key="1">
    <source>
        <dbReference type="ARBA" id="ARBA00004651"/>
    </source>
</evidence>
<evidence type="ECO:0000259" key="11">
    <source>
        <dbReference type="PROSITE" id="PS50929"/>
    </source>
</evidence>
<dbReference type="Gene3D" id="3.40.50.300">
    <property type="entry name" value="P-loop containing nucleotide triphosphate hydrolases"/>
    <property type="match status" value="1"/>
</dbReference>
<evidence type="ECO:0000313" key="13">
    <source>
        <dbReference type="Proteomes" id="UP000243002"/>
    </source>
</evidence>
<evidence type="ECO:0000256" key="4">
    <source>
        <dbReference type="ARBA" id="ARBA00022692"/>
    </source>
</evidence>
<reference evidence="12 13" key="1">
    <citation type="journal article" date="2018" name="Environ. Microbiol.">
        <title>Ecological and genomic features of two widespread freshwater picocyanobacteria.</title>
        <authorList>
            <person name="Cabello-Yeves P.J."/>
            <person name="Picazo A."/>
            <person name="Camacho A."/>
            <person name="Callieri C."/>
            <person name="Rosselli R."/>
            <person name="Roda-Garcia J.J."/>
            <person name="Coutinho F.H."/>
            <person name="Rodriguez-Valera F."/>
        </authorList>
    </citation>
    <scope>NUCLEOTIDE SEQUENCE [LARGE SCALE GENOMIC DNA]</scope>
    <source>
        <strain evidence="12 13">Tous</strain>
    </source>
</reference>
<feature type="transmembrane region" description="Helical" evidence="9">
    <location>
        <begin position="23"/>
        <end position="44"/>
    </location>
</feature>
<evidence type="ECO:0000256" key="3">
    <source>
        <dbReference type="ARBA" id="ARBA00022475"/>
    </source>
</evidence>
<dbReference type="PROSITE" id="PS00211">
    <property type="entry name" value="ABC_TRANSPORTER_1"/>
    <property type="match status" value="1"/>
</dbReference>
<dbReference type="CDD" id="cd07346">
    <property type="entry name" value="ABC_6TM_exporters"/>
    <property type="match status" value="1"/>
</dbReference>
<dbReference type="SMART" id="SM00382">
    <property type="entry name" value="AAA"/>
    <property type="match status" value="1"/>
</dbReference>
<comment type="caution">
    <text evidence="12">The sequence shown here is derived from an EMBL/GenBank/DDBJ whole genome shotgun (WGS) entry which is preliminary data.</text>
</comment>
<dbReference type="SUPFAM" id="SSF90123">
    <property type="entry name" value="ABC transporter transmembrane region"/>
    <property type="match status" value="1"/>
</dbReference>
<dbReference type="Pfam" id="PF00005">
    <property type="entry name" value="ABC_tran"/>
    <property type="match status" value="1"/>
</dbReference>
<evidence type="ECO:0000256" key="9">
    <source>
        <dbReference type="SAM" id="Phobius"/>
    </source>
</evidence>
<dbReference type="GO" id="GO:0005886">
    <property type="term" value="C:plasma membrane"/>
    <property type="evidence" value="ECO:0007669"/>
    <property type="project" value="UniProtKB-SubCell"/>
</dbReference>
<dbReference type="InterPro" id="IPR011527">
    <property type="entry name" value="ABC1_TM_dom"/>
</dbReference>
<feature type="domain" description="ABC transmembrane type-1" evidence="11">
    <location>
        <begin position="24"/>
        <end position="305"/>
    </location>
</feature>
<organism evidence="12 13">
    <name type="scientific">Cyanobium usitatum str. Tous</name>
    <dbReference type="NCBI Taxonomy" id="2116684"/>
    <lineage>
        <taxon>Bacteria</taxon>
        <taxon>Bacillati</taxon>
        <taxon>Cyanobacteriota</taxon>
        <taxon>Cyanophyceae</taxon>
        <taxon>Synechococcales</taxon>
        <taxon>Prochlorococcaceae</taxon>
        <taxon>Cyanobium</taxon>
    </lineage>
</organism>
<dbReference type="InterPro" id="IPR039421">
    <property type="entry name" value="Type_1_exporter"/>
</dbReference>
<feature type="transmembrane region" description="Helical" evidence="9">
    <location>
        <begin position="141"/>
        <end position="157"/>
    </location>
</feature>
<dbReference type="Proteomes" id="UP000243002">
    <property type="component" value="Unassembled WGS sequence"/>
</dbReference>
<dbReference type="SUPFAM" id="SSF52540">
    <property type="entry name" value="P-loop containing nucleoside triphosphate hydrolases"/>
    <property type="match status" value="1"/>
</dbReference>
<name>A0A2P7MR32_9CYAN</name>
<dbReference type="PROSITE" id="PS50929">
    <property type="entry name" value="ABC_TM1F"/>
    <property type="match status" value="1"/>
</dbReference>
<evidence type="ECO:0000313" key="12">
    <source>
        <dbReference type="EMBL" id="PSJ03708.1"/>
    </source>
</evidence>
<evidence type="ECO:0000256" key="6">
    <source>
        <dbReference type="ARBA" id="ARBA00022840"/>
    </source>
</evidence>
<evidence type="ECO:0000256" key="2">
    <source>
        <dbReference type="ARBA" id="ARBA00022448"/>
    </source>
</evidence>
<dbReference type="EMBL" id="PXXO01000017">
    <property type="protein sequence ID" value="PSJ03708.1"/>
    <property type="molecule type" value="Genomic_DNA"/>
</dbReference>
<keyword evidence="4 9" id="KW-0812">Transmembrane</keyword>
<feature type="transmembrane region" description="Helical" evidence="9">
    <location>
        <begin position="163"/>
        <end position="184"/>
    </location>
</feature>
<dbReference type="InterPro" id="IPR003439">
    <property type="entry name" value="ABC_transporter-like_ATP-bd"/>
</dbReference>
<protein>
    <submittedName>
        <fullName evidence="12">Multidrug ABC transporter</fullName>
    </submittedName>
</protein>
<comment type="subcellular location">
    <subcellularLocation>
        <location evidence="1">Cell membrane</location>
        <topology evidence="1">Multi-pass membrane protein</topology>
    </subcellularLocation>
</comment>
<dbReference type="PANTHER" id="PTHR43394:SF1">
    <property type="entry name" value="ATP-BINDING CASSETTE SUB-FAMILY B MEMBER 10, MITOCHONDRIAL"/>
    <property type="match status" value="1"/>
</dbReference>
<keyword evidence="2" id="KW-0813">Transport</keyword>
<dbReference type="PROSITE" id="PS50893">
    <property type="entry name" value="ABC_TRANSPORTER_2"/>
    <property type="match status" value="1"/>
</dbReference>
<accession>A0A2P7MR32</accession>
<keyword evidence="3" id="KW-1003">Cell membrane</keyword>
<dbReference type="OrthoDB" id="9762790at2"/>
<dbReference type="RefSeq" id="WP_106632962.1">
    <property type="nucleotide sequence ID" value="NZ_PXXO01000017.1"/>
</dbReference>
<dbReference type="GO" id="GO:0005524">
    <property type="term" value="F:ATP binding"/>
    <property type="evidence" value="ECO:0007669"/>
    <property type="project" value="UniProtKB-KW"/>
</dbReference>
<keyword evidence="13" id="KW-1185">Reference proteome</keyword>
<dbReference type="PANTHER" id="PTHR43394">
    <property type="entry name" value="ATP-DEPENDENT PERMEASE MDL1, MITOCHONDRIAL"/>
    <property type="match status" value="1"/>
</dbReference>
<sequence length="579" mass="62424">MLAPSPAGFRHLWPLLKPHRRRLLAGGLCMVIYVACWPLLAWLAGQLIPAIGAGNFPVVLRTIAAALGLFLVQKAAQFGQDTLLAGPALRVSQELRRGLFARLQRLEFGALEKLSAGDLTYRLTEDADRVGEVIYKTIQDTTPSALQLVVVLGYMVWLDWPLALATLLLAPVVVLLVSSFGARVMTAAERSQKQVSELAGLLGEAIGGLPLVRAFAAEPWLQQRFDTEIDLHRRARYRTLKLLALQHPVVGFLEAAGILTVLLLGAARIQAGGLNSQGFSSYVAALLMLIDPISHLTTNFNEFQQGQASLRRLRAIEAEPVEAPDRPSAQPLGSVRGELVLEQVRFGYNPAQPVLHDLDLQVRPGQVVALVGPSGAGKSTLFSLLLRFNTAQQGRVLLDGHDLADLRARELRRAVALVPQQSSVFSGTVAEAIAFGRPASEAAIRQAASLANAAGFIEALPQGYASRIEERGSNFSGGQLQRLAIARAVLGNPAVLLLDEATSALDAEAEEAVQRGLEQAMAGRTVLVIAHRLATVQGADRILVLDGGRIVEQGSHNELMAQGGRYRELCERQFIHLQA</sequence>
<dbReference type="InterPro" id="IPR027417">
    <property type="entry name" value="P-loop_NTPase"/>
</dbReference>
<dbReference type="FunFam" id="3.40.50.300:FF:000221">
    <property type="entry name" value="Multidrug ABC transporter ATP-binding protein"/>
    <property type="match status" value="1"/>
</dbReference>